<dbReference type="GO" id="GO:0008270">
    <property type="term" value="F:zinc ion binding"/>
    <property type="evidence" value="ECO:0007669"/>
    <property type="project" value="UniProtKB-KW"/>
</dbReference>
<dbReference type="Gene3D" id="2.30.30.380">
    <property type="entry name" value="Zn-finger domain of Sec23/24"/>
    <property type="match status" value="1"/>
</dbReference>
<dbReference type="VEuPathDB" id="TriTrypDB:BSAL_92170"/>
<dbReference type="InterPro" id="IPR051346">
    <property type="entry name" value="OTU_Deubiquitinase"/>
</dbReference>
<dbReference type="SUPFAM" id="SSF52540">
    <property type="entry name" value="P-loop containing nucleoside triphosphate hydrolases"/>
    <property type="match status" value="1"/>
</dbReference>
<evidence type="ECO:0000256" key="8">
    <source>
        <dbReference type="ARBA" id="ARBA00022807"/>
    </source>
</evidence>
<keyword evidence="8" id="KW-0788">Thiol protease</keyword>
<dbReference type="SUPFAM" id="SSF90209">
    <property type="entry name" value="Ran binding protein zinc finger-like"/>
    <property type="match status" value="2"/>
</dbReference>
<evidence type="ECO:0000256" key="2">
    <source>
        <dbReference type="ARBA" id="ARBA00012759"/>
    </source>
</evidence>
<dbReference type="VEuPathDB" id="TriTrypDB:BSAL_94485"/>
<dbReference type="GO" id="GO:0005737">
    <property type="term" value="C:cytoplasm"/>
    <property type="evidence" value="ECO:0007669"/>
    <property type="project" value="TreeGrafter"/>
</dbReference>
<protein>
    <recommendedName>
        <fullName evidence="2">ubiquitinyl hydrolase 1</fullName>
        <ecNumber evidence="2">3.4.19.12</ecNumber>
    </recommendedName>
</protein>
<keyword evidence="4" id="KW-0479">Metal-binding</keyword>
<feature type="compositionally biased region" description="Basic and acidic residues" evidence="11">
    <location>
        <begin position="3666"/>
        <end position="3676"/>
    </location>
</feature>
<keyword evidence="3" id="KW-0645">Protease</keyword>
<evidence type="ECO:0000256" key="7">
    <source>
        <dbReference type="ARBA" id="ARBA00022801"/>
    </source>
</evidence>
<feature type="region of interest" description="Disordered" evidence="11">
    <location>
        <begin position="2340"/>
        <end position="2369"/>
    </location>
</feature>
<feature type="region of interest" description="Disordered" evidence="11">
    <location>
        <begin position="845"/>
        <end position="872"/>
    </location>
</feature>
<name>A0A0S4JJE2_BODSA</name>
<accession>A0A0S4JJE2</accession>
<dbReference type="EC" id="3.4.19.12" evidence="2"/>
<dbReference type="InterPro" id="IPR027417">
    <property type="entry name" value="P-loop_NTPase"/>
</dbReference>
<dbReference type="Gene3D" id="4.10.1060.10">
    <property type="entry name" value="Zinc finger, RanBP2-type"/>
    <property type="match status" value="1"/>
</dbReference>
<evidence type="ECO:0000256" key="5">
    <source>
        <dbReference type="ARBA" id="ARBA00022771"/>
    </source>
</evidence>
<dbReference type="Proteomes" id="UP000051952">
    <property type="component" value="Unassembled WGS sequence"/>
</dbReference>
<dbReference type="EMBL" id="CYKH01001723">
    <property type="protein sequence ID" value="CUG89319.1"/>
    <property type="molecule type" value="Genomic_DNA"/>
</dbReference>
<dbReference type="OrthoDB" id="2684236at2759"/>
<evidence type="ECO:0000313" key="14">
    <source>
        <dbReference type="Proteomes" id="UP000051952"/>
    </source>
</evidence>
<feature type="region of interest" description="Disordered" evidence="11">
    <location>
        <begin position="1"/>
        <end position="27"/>
    </location>
</feature>
<dbReference type="SMART" id="SM00547">
    <property type="entry name" value="ZnF_RBZ"/>
    <property type="match status" value="3"/>
</dbReference>
<proteinExistence type="predicted"/>
<dbReference type="PANTHER" id="PTHR13367">
    <property type="entry name" value="UBIQUITIN THIOESTERASE"/>
    <property type="match status" value="1"/>
</dbReference>
<feature type="region of interest" description="Disordered" evidence="11">
    <location>
        <begin position="4136"/>
        <end position="4160"/>
    </location>
</feature>
<dbReference type="PROSITE" id="PS50199">
    <property type="entry name" value="ZF_RANBP2_2"/>
    <property type="match status" value="3"/>
</dbReference>
<keyword evidence="14" id="KW-1185">Reference proteome</keyword>
<dbReference type="OMA" id="WHGVGER"/>
<evidence type="ECO:0000256" key="4">
    <source>
        <dbReference type="ARBA" id="ARBA00022723"/>
    </source>
</evidence>
<evidence type="ECO:0000256" key="9">
    <source>
        <dbReference type="ARBA" id="ARBA00022833"/>
    </source>
</evidence>
<dbReference type="VEuPathDB" id="TriTrypDB:BSAL_68650"/>
<evidence type="ECO:0000259" key="12">
    <source>
        <dbReference type="PROSITE" id="PS50199"/>
    </source>
</evidence>
<dbReference type="InterPro" id="IPR001876">
    <property type="entry name" value="Znf_RanBP2"/>
</dbReference>
<evidence type="ECO:0000256" key="1">
    <source>
        <dbReference type="ARBA" id="ARBA00000707"/>
    </source>
</evidence>
<feature type="region of interest" description="Disordered" evidence="11">
    <location>
        <begin position="3621"/>
        <end position="3676"/>
    </location>
</feature>
<feature type="region of interest" description="Disordered" evidence="11">
    <location>
        <begin position="4050"/>
        <end position="4080"/>
    </location>
</feature>
<dbReference type="InterPro" id="IPR022099">
    <property type="entry name" value="DUF3638"/>
</dbReference>
<comment type="catalytic activity">
    <reaction evidence="1">
        <text>Thiol-dependent hydrolysis of ester, thioester, amide, peptide and isopeptide bonds formed by the C-terminal Gly of ubiquitin (a 76-residue protein attached to proteins as an intracellular targeting signal).</text>
        <dbReference type="EC" id="3.4.19.12"/>
    </reaction>
</comment>
<feature type="compositionally biased region" description="Low complexity" evidence="11">
    <location>
        <begin position="560"/>
        <end position="571"/>
    </location>
</feature>
<feature type="domain" description="RanBP2-type" evidence="12">
    <location>
        <begin position="4209"/>
        <end position="4238"/>
    </location>
</feature>
<sequence>MAVPSVVTAGGSNDSSDDESPSSFHSSVYHQPFPDSAATLRNVSSIPPSITGTNSDCQLMALKLVYYLQLSYCTAWQAVETPARSYDSERCLVAVSMLLAYDALARNTQNAKECFLLAFLLNDDGGCFLSTTLCKANRPYEEISSRLELTKPHLACVRDAQIAYIRHQHRTLRRELFDLRQTDKLELRKHSYTVDFMRRFLENCGYEIFSRANDQSVAMAMNINQSEMEKLMMWFCVPRAPVAREHPEFTMLRDVTLLTKFLGTMELRDAQLLRKKKELDEFATWRLSFEEDTPGRQMSAGWRTRPDPPRWESLMVRGRDMDIADIVVKGFGDRELGFGDGLVLQSPIDVGAQINVDDPTEDDILHTANLPTFGGTLTTEESEMLLSMLTTPYLRIPMVLNFFANSDRHSYLLHEDLQKVLRATLFEPGVHHNAHMTDLASTMGSPSTSAASSPFPTEIPLRLTRQQKSEVQIAVIRGDTTKKDHTALLGTSCGLLLNELAYSPSSVFRPLHQLVKTIAALGQCSVYSVNASYTLYLLNVCSDVLAYGLFALQAQHHHPTPSSSTASAASTEGPLSASTTLPQLREPAEVERSMAELQASLDEIIGNNLMPQWFAEAEDNDDTPTLCVLESYMAAFTKVKLAALTWERRRSEAGGGGHHAALADSRIQTSLMSLLASCTYVRARHGFGMGMQRTQLAAQSNEALLTPEEKLLRFLQAQGLDTSRVTKDMLEHGRRLMNSGGKRRAVFVQIRSRYYNDTVRVPNLFRVEAMGNGGSADAKRMKLPPLDVPEHLIFSILLEEHKSLSTLLRSALVMDAPEIGIEGRRRVHLDRIMNTVVQRVLRERKTAGSNGAPPAQLLSLGGAASDQKGRDDAWDVSVAKSTAAAAAAAPTQPSQAPPPVASTGGLVFSAPASGLTFHLQTCELFWRNDELKPVPDSMSHYTDYETILGKDVMQCGLVRRSLHRHWIHIVGTPYDVVEWDTTDPEDQGVHQPRILMGPPTSEDVEQVKYDGVLFDRLVNIDDETPWPVSEERWAIDLVKRVLKEAFPNPGEMKYKPLVMSSEDIASQSQQGIHNNLRLIMNDKPQYEKEEERNTWKEIVVANDPRQLLIFNLVPHARGTYRSLVFCTDQRLALHSLALLRRPRDANSLLYLQYQAGELKRRVQNEGSLEIWRFNAQIRGREVFTPARLLQGVVPSALLESFLFWHGEDDVIRGYPMSEDDDPLTTAGGGSDANVAAAASRQATLQHWFRYAVEVRFVPSVGSEETAVRHTKRCVITRRNDMSYTTAGLQDHEDTNKSPQRNTMVRQQSEVAVDAASGMRRSVSFDDNKNSMGSPMVSGLEGGSTSFSIDAATVAMLRTVYPSLPLRVLKYALRSTQSNISDAIEWISAPENESTITALVQGGGDANHVNSPTVAARRGSANSPLLGGSQRSRSRTLDFDNAASSSVTDTAAAVCAAVVGDDAGELDDVSPIRERSMTSLPRVGGNQEGEHQSQRAAVAAGTHQLQQHTVEMRNPVWRLLHFGEVSAFHPLRPLFDVLIKVEDASHILVWGVDDHITSTDDVGNVMKNEEEQSNAAASSFQIHLIELPRLRAKFQPKLISEGTHSTTRLLLLDHPGWMLATSADLIQQQQHQQEGANKKTSSRGTVDIRKKSLEQLAAPFPQHMILRNVSEEFALFVPNHDFAKLIVQDNPYATELLFDRSSLQWQESVPSPFYLYNVHASGAFVVAPSLGASLYLAALSCMHRMYEVALRTLESCYVDTDFTVEEAYMCALMQRSLDRNAPDLHPDAHAVRIKLAHAVMYSDNKLQWPLHTELESYLAKARHVSANCRLQRDELLDLMKRCGRAPPLLKSQLQLWVPFLQRARNNNDESTTTAPIRVTTQPHLLRMGQPWDKLLTMSFDSISRSTISRIHFNTPKQPLVGEQLVKLLWEDEMIADEESGANRQLGFFFLYQLKRGRIPATLSGNANSGVVEGKNVAGSLAQILTRYFHLRHSRWGKEAQEAGESEAVPSFAMCVLGVMDSFPAAGWPDMTDRLTLDAMSRGTSTNAPTASELSLADDRNMSLLGGRGGRGGGGGDRRTKLPDMICSLERLLRTLYGTTMPRIQANRRELQRAHQRFLDAQSLVQMWAHIIPRVLPSNTASSSVSVRGGDVFQHQQHGGNNMHDLEFMSTIPLNAIGLFSPSSATHATSNNEEGALHGPDAPNAFIFASSSKPVGETATPSPSVAPLPFDVSAHPWAANHISKDMLERLGQDAQRYADMQRETVAYSLTTFQSEAVKGLVEWLSSSSSQTKPTTTALSSLTAVEAMKETVTRLVHALMNLNRIDESAIHFHRQEMLTIANRSEKKQQSPAQPQSQRTNTSTSLRKKKKHRVADVVQQSPSVRNECVGRCPCTVGIHNSSPTPSRAVSRIINSPRYLLVDDSIVLANLRRHGVDWSTQPTASQEERARGIAEAIGSRVSTLVRALLDLLTAQRYHAEKKEKQPTDDEGSHTTTSMEPRFLLFEFLFSFLLRKRQVEMVRWFVSNVSEHGISRVQQMLMGQGKTTVVGPLLALILADGEQLVTQVMPTALLEQSRTVLRRCFSTIVPKRILSLQFDRSTEDNANVAEALFQKLDSARRMRAVVVSAPECVKALFLKYVEELHVIETIGNNDLDATTNNTAASIHDDEENNNKTTDTRRGREVKLLRDKTIARSNMADALVPILDLWRNGVMMMDEVDVLLHPLRSELNFPIGLKYPIDMSGARWNLPMHLLSAVFSTNPIGAEEEGDMATTSERQKTSLLYGVAHLEATYAATELSFVSTTLQSTHQQLQAVIQRGLHTKALQREPHMVLLDLEFYRTDMLPLLVQWISLWLQGSIESERRYRKKITMANATTTTTTATAALVDTTTSQATEFDAFVSSVSLFLTTSASKNLSVFKDVLEAKFAPKEMQLLFLARDWLTTILPHVLSKIDRVGFGMLQSADTPVASSSSSPPSSLPPLSRRLMAIPFVAKDVPSRSSEFAHPDVVLGLTVLAYRYEGASTIRYVLEAKFAPKEMQLLFLARDWLTTILPHVLSKIDRVGFGMLQSADTPVASSSSSPPSSLPPLSRRLMAIPFVAKDVPSRIAHPDVVLGLTVLAYRYEGLRLSDTKELLRQLKHDYSRQVGASEQRPASRLYASWLHAAAAVSSSSTSTSRIPLSQLQIQDPAHLHALHNTFKRVPSVLYYYLSHHVFPRTMNFQQLKISACGHELGSSLLFQKRIGFSGTPSNLLPLDLGECCYEPGSDGHMLSVLTNPSVTTCELLPDDWSPLSLLRRIATANPPFHSLIDTGALITNMDNEQVARYLLEFLPPAQFEGVVFLDSSDRQVVLLRSSEMIVPIAQCGIPLSRRFTFFDQVHTTGMDIKQMPTATAVVTLGKDLVFRDYAQGSYRMRGIGKGQRLRVYVIPEVHVRLADVLGPSRRTGRLEVDVPAWLILNAMRLEGLQFVKLCQQELLNIWRKRALQVLLSPPTTTSASTTALTSISILTAYEAWTKDTSDFVRCRRFTALGASKVSSDPVKASDHVRLMRGAIKEFREEIAFPIPDSITTPISFQQKIEDHLKSKLEALLDVPVHEPEISPPGLQALADRNNAAVCTGRQDATRRVTLVLSRMTSTSSSHSNSHDDDDPETAVGLNAEVVHEQEAEEEQEQEAEQEEQRVSHFSRDDEQHIPWTMLSVLSDARSVDKIATRLAPVANSPFFQCNGLQLRPEQAMLEVDPTYLVSDNFFRATWKGSGERRLKNCMLFAHWLVVGSSPPTSEDQNSGRRFVSGLVTLAEGESLRWYVHHSKELNATVAVSLCMVNQTVAAPPAHASTAASSSSGSIAFLDATDLMQTVVVAGSSTVEPTDAGSTVATVTTTVHSSAAASVVFFRYLNNDMFYSQIELKLLREALKATPADVRLGVFLDMLRGRRRPNNEWQDTPIAAVFVENDAQHAALMARSVLRRFEEFIRKLPHAKRESIAATWREGVLRSAGSNNAGMALSASIGVDDAIIALHSALQTTAGGEGSRNAVSGGRHSNITAAGLEEFTAAIRYALSSNSKKRAASVTPPPAVVTENEETSSPAGEVPPPASMTLSEWAAAIAPPLFLPTQGTHQLFRCPTCHIRSIVARRNTLESEAPPLCPHCTPTTHGGSSEEPSSLHDEHEAAGVEEEEDDHWQCSVCTLINAPHCPMCIVCGTPSPIPPSKSAQKKKLVDPAVSLGPWACSVCTLVNEPSLPMCGACGTPNPNALATSSASGGGAGSSGDGVGGNWDCPEGHWTCSVEQGGCSKYNPNSAFYCQVCDRARPNLASLRF</sequence>
<dbReference type="PANTHER" id="PTHR13367:SF28">
    <property type="entry name" value="UBIQUITIN THIOESTERASE ZRANB1"/>
    <property type="match status" value="1"/>
</dbReference>
<feature type="compositionally biased region" description="Basic and acidic residues" evidence="11">
    <location>
        <begin position="4148"/>
        <end position="4157"/>
    </location>
</feature>
<evidence type="ECO:0000313" key="13">
    <source>
        <dbReference type="EMBL" id="CUG89319.1"/>
    </source>
</evidence>
<dbReference type="GO" id="GO:0004843">
    <property type="term" value="F:cysteine-type deubiquitinase activity"/>
    <property type="evidence" value="ECO:0007669"/>
    <property type="project" value="UniProtKB-EC"/>
</dbReference>
<dbReference type="Pfam" id="PF12340">
    <property type="entry name" value="DUF3638"/>
    <property type="match status" value="1"/>
</dbReference>
<feature type="domain" description="RanBP2-type" evidence="12">
    <location>
        <begin position="4163"/>
        <end position="4192"/>
    </location>
</feature>
<feature type="compositionally biased region" description="Acidic residues" evidence="11">
    <location>
        <begin position="3654"/>
        <end position="3665"/>
    </location>
</feature>
<organism evidence="13 14">
    <name type="scientific">Bodo saltans</name>
    <name type="common">Flagellated protozoan</name>
    <dbReference type="NCBI Taxonomy" id="75058"/>
    <lineage>
        <taxon>Eukaryota</taxon>
        <taxon>Discoba</taxon>
        <taxon>Euglenozoa</taxon>
        <taxon>Kinetoplastea</taxon>
        <taxon>Metakinetoplastina</taxon>
        <taxon>Eubodonida</taxon>
        <taxon>Bodonidae</taxon>
        <taxon>Bodo</taxon>
    </lineage>
</organism>
<keyword evidence="5 10" id="KW-0863">Zinc-finger</keyword>
<evidence type="ECO:0000256" key="3">
    <source>
        <dbReference type="ARBA" id="ARBA00022670"/>
    </source>
</evidence>
<keyword evidence="7" id="KW-0378">Hydrolase</keyword>
<dbReference type="Pfam" id="PF00641">
    <property type="entry name" value="Zn_ribbon_RanBP"/>
    <property type="match status" value="2"/>
</dbReference>
<evidence type="ECO:0000256" key="11">
    <source>
        <dbReference type="SAM" id="MobiDB-lite"/>
    </source>
</evidence>
<dbReference type="GO" id="GO:0071947">
    <property type="term" value="P:protein deubiquitination involved in ubiquitin-dependent protein catabolic process"/>
    <property type="evidence" value="ECO:0007669"/>
    <property type="project" value="TreeGrafter"/>
</dbReference>
<gene>
    <name evidence="13" type="ORF">BSAL_20465</name>
</gene>
<dbReference type="InterPro" id="IPR036443">
    <property type="entry name" value="Znf_RanBP2_sf"/>
</dbReference>
<keyword evidence="9" id="KW-0862">Zinc</keyword>
<dbReference type="VEuPathDB" id="TriTrypDB:BSAL_11500"/>
<dbReference type="GO" id="GO:0070530">
    <property type="term" value="F:K63-linked polyubiquitin modification-dependent protein binding"/>
    <property type="evidence" value="ECO:0007669"/>
    <property type="project" value="TreeGrafter"/>
</dbReference>
<dbReference type="Pfam" id="PF12359">
    <property type="entry name" value="DUF3645"/>
    <property type="match status" value="2"/>
</dbReference>
<evidence type="ECO:0000256" key="6">
    <source>
        <dbReference type="ARBA" id="ARBA00022786"/>
    </source>
</evidence>
<feature type="domain" description="RanBP2-type" evidence="12">
    <location>
        <begin position="4264"/>
        <end position="4297"/>
    </location>
</feature>
<dbReference type="PROSITE" id="PS01358">
    <property type="entry name" value="ZF_RANBP2_1"/>
    <property type="match status" value="2"/>
</dbReference>
<dbReference type="InterPro" id="IPR022105">
    <property type="entry name" value="DUF3645"/>
</dbReference>
<feature type="region of interest" description="Disordered" evidence="11">
    <location>
        <begin position="560"/>
        <end position="582"/>
    </location>
</feature>
<dbReference type="GO" id="GO:0005634">
    <property type="term" value="C:nucleus"/>
    <property type="evidence" value="ECO:0007669"/>
    <property type="project" value="TreeGrafter"/>
</dbReference>
<keyword evidence="6" id="KW-0833">Ubl conjugation pathway</keyword>
<reference evidence="14" key="1">
    <citation type="submission" date="2015-09" db="EMBL/GenBank/DDBJ databases">
        <authorList>
            <consortium name="Pathogen Informatics"/>
        </authorList>
    </citation>
    <scope>NUCLEOTIDE SEQUENCE [LARGE SCALE GENOMIC DNA]</scope>
    <source>
        <strain evidence="14">Lake Konstanz</strain>
    </source>
</reference>
<evidence type="ECO:0000256" key="10">
    <source>
        <dbReference type="PROSITE-ProRule" id="PRU00322"/>
    </source>
</evidence>